<dbReference type="SMART" id="SM00504">
    <property type="entry name" value="Ubox"/>
    <property type="match status" value="1"/>
</dbReference>
<sequence>MEENKKPDSPIIPVDFHCPISLELMRNPVIVATGQTYERSYIQRWIDCGNTTCPKTQQKLQNLTLTPNYVLRSLISQWCAKHNIEQPMALTTGRIKKSDGLFRDVSGDIAAIEALVRKLSSQSIEERRAAVSEIRSLSKRSTDNRILIAEAGAIPLLVSLLISDDCLTQENSVTSILNLSIYENNKGLIMLANAIPSIVQVLKAGSMEARENSAATLFSLSLADENKIIIGASGAIHALVELLESGSARGKKDAATALFNLCIYQGNKGRAVRAGIITALLKMLTDSSDCMVDEALTILSVLASHPEAKIAIAKASTIQVLIDLLRTGLPRNKENAAAILLSLCKRVTQNLACVSRLGAVIPLTELSKSGTERAKRKATSLLEHLQKLQQL</sequence>
<organism evidence="10 11">
    <name type="scientific">Camellia sinensis</name>
    <name type="common">Tea plant</name>
    <name type="synonym">Thea sinensis</name>
    <dbReference type="NCBI Taxonomy" id="4442"/>
    <lineage>
        <taxon>Eukaryota</taxon>
        <taxon>Viridiplantae</taxon>
        <taxon>Streptophyta</taxon>
        <taxon>Embryophyta</taxon>
        <taxon>Tracheophyta</taxon>
        <taxon>Spermatophyta</taxon>
        <taxon>Magnoliopsida</taxon>
        <taxon>eudicotyledons</taxon>
        <taxon>Gunneridae</taxon>
        <taxon>Pentapetalae</taxon>
        <taxon>asterids</taxon>
        <taxon>Ericales</taxon>
        <taxon>Theaceae</taxon>
        <taxon>Camellia</taxon>
    </lineage>
</organism>
<comment type="pathway">
    <text evidence="3">Protein modification; protein ubiquitination.</text>
</comment>
<evidence type="ECO:0000259" key="9">
    <source>
        <dbReference type="PROSITE" id="PS51698"/>
    </source>
</evidence>
<dbReference type="PANTHER" id="PTHR23315:SF52">
    <property type="entry name" value="U-BOX DOMAIN-CONTAINING PROTEIN 10"/>
    <property type="match status" value="1"/>
</dbReference>
<dbReference type="Pfam" id="PF25598">
    <property type="entry name" value="ARM_PUB"/>
    <property type="match status" value="1"/>
</dbReference>
<dbReference type="Gene3D" id="1.25.10.10">
    <property type="entry name" value="Leucine-rich Repeat Variant"/>
    <property type="match status" value="3"/>
</dbReference>
<comment type="catalytic activity">
    <reaction evidence="1">
        <text>S-ubiquitinyl-[E2 ubiquitin-conjugating enzyme]-L-cysteine + [acceptor protein]-L-lysine = [E2 ubiquitin-conjugating enzyme]-L-cysteine + N(6)-ubiquitinyl-[acceptor protein]-L-lysine.</text>
        <dbReference type="EC" id="2.3.2.27"/>
    </reaction>
</comment>
<dbReference type="Proteomes" id="UP000593564">
    <property type="component" value="Unassembled WGS sequence"/>
</dbReference>
<evidence type="ECO:0000313" key="11">
    <source>
        <dbReference type="Proteomes" id="UP000593564"/>
    </source>
</evidence>
<dbReference type="FunFam" id="1.25.10.10:FF:000341">
    <property type="entry name" value="RING-type E3 ubiquitin transferase"/>
    <property type="match status" value="1"/>
</dbReference>
<dbReference type="Pfam" id="PF04564">
    <property type="entry name" value="U-box"/>
    <property type="match status" value="1"/>
</dbReference>
<dbReference type="UniPathway" id="UPA00143"/>
<evidence type="ECO:0000313" key="10">
    <source>
        <dbReference type="EMBL" id="KAF5940368.1"/>
    </source>
</evidence>
<proteinExistence type="predicted"/>
<dbReference type="PROSITE" id="PS51698">
    <property type="entry name" value="U_BOX"/>
    <property type="match status" value="1"/>
</dbReference>
<gene>
    <name evidence="10" type="ORF">HYC85_021535</name>
</gene>
<evidence type="ECO:0000256" key="4">
    <source>
        <dbReference type="ARBA" id="ARBA00012483"/>
    </source>
</evidence>
<evidence type="ECO:0000256" key="3">
    <source>
        <dbReference type="ARBA" id="ARBA00004906"/>
    </source>
</evidence>
<dbReference type="FunFam" id="1.25.10.10:FF:000425">
    <property type="entry name" value="RING-type E3 ubiquitin transferase"/>
    <property type="match status" value="1"/>
</dbReference>
<dbReference type="InterPro" id="IPR045210">
    <property type="entry name" value="RING-Ubox_PUB"/>
</dbReference>
<dbReference type="InterPro" id="IPR000225">
    <property type="entry name" value="Armadillo"/>
</dbReference>
<dbReference type="SMART" id="SM00185">
    <property type="entry name" value="ARM"/>
    <property type="match status" value="5"/>
</dbReference>
<dbReference type="GO" id="GO:0061630">
    <property type="term" value="F:ubiquitin protein ligase activity"/>
    <property type="evidence" value="ECO:0007669"/>
    <property type="project" value="UniProtKB-EC"/>
</dbReference>
<dbReference type="InterPro" id="IPR013083">
    <property type="entry name" value="Znf_RING/FYVE/PHD"/>
</dbReference>
<dbReference type="CDD" id="cd16664">
    <property type="entry name" value="RING-Ubox_PUB"/>
    <property type="match status" value="1"/>
</dbReference>
<dbReference type="EC" id="2.3.2.27" evidence="4"/>
<protein>
    <recommendedName>
        <fullName evidence="4">RING-type E3 ubiquitin transferase</fullName>
        <ecNumber evidence="4">2.3.2.27</ecNumber>
    </recommendedName>
</protein>
<comment type="function">
    <text evidence="2">Functions as an E3 ubiquitin ligase.</text>
</comment>
<evidence type="ECO:0000256" key="1">
    <source>
        <dbReference type="ARBA" id="ARBA00000900"/>
    </source>
</evidence>
<evidence type="ECO:0000256" key="5">
    <source>
        <dbReference type="ARBA" id="ARBA00022679"/>
    </source>
</evidence>
<comment type="caution">
    <text evidence="10">The sequence shown here is derived from an EMBL/GenBank/DDBJ whole genome shotgun (WGS) entry which is preliminary data.</text>
</comment>
<reference evidence="10 11" key="2">
    <citation type="submission" date="2020-07" db="EMBL/GenBank/DDBJ databases">
        <title>Genome assembly of wild tea tree DASZ reveals pedigree and selection history of tea varieties.</title>
        <authorList>
            <person name="Zhang W."/>
        </authorList>
    </citation>
    <scope>NUCLEOTIDE SEQUENCE [LARGE SCALE GENOMIC DNA]</scope>
    <source>
        <strain evidence="11">cv. G240</strain>
        <tissue evidence="10">Leaf</tissue>
    </source>
</reference>
<evidence type="ECO:0000256" key="2">
    <source>
        <dbReference type="ARBA" id="ARBA00003861"/>
    </source>
</evidence>
<accession>A0A7J7GLX2</accession>
<dbReference type="Gene3D" id="3.30.40.10">
    <property type="entry name" value="Zinc/RING finger domain, C3HC4 (zinc finger)"/>
    <property type="match status" value="1"/>
</dbReference>
<name>A0A7J7GLX2_CAMSI</name>
<dbReference type="SUPFAM" id="SSF48371">
    <property type="entry name" value="ARM repeat"/>
    <property type="match status" value="1"/>
</dbReference>
<keyword evidence="6" id="KW-0677">Repeat</keyword>
<dbReference type="GO" id="GO:0016567">
    <property type="term" value="P:protein ubiquitination"/>
    <property type="evidence" value="ECO:0007669"/>
    <property type="project" value="UniProtKB-UniPathway"/>
</dbReference>
<dbReference type="InterPro" id="IPR011989">
    <property type="entry name" value="ARM-like"/>
</dbReference>
<dbReference type="PROSITE" id="PS50176">
    <property type="entry name" value="ARM_REPEAT"/>
    <property type="match status" value="2"/>
</dbReference>
<feature type="domain" description="U-box" evidence="9">
    <location>
        <begin position="11"/>
        <end position="85"/>
    </location>
</feature>
<keyword evidence="5" id="KW-0808">Transferase</keyword>
<reference evidence="11" key="1">
    <citation type="journal article" date="2020" name="Nat. Commun.">
        <title>Genome assembly of wild tea tree DASZ reveals pedigree and selection history of tea varieties.</title>
        <authorList>
            <person name="Zhang W."/>
            <person name="Zhang Y."/>
            <person name="Qiu H."/>
            <person name="Guo Y."/>
            <person name="Wan H."/>
            <person name="Zhang X."/>
            <person name="Scossa F."/>
            <person name="Alseekh S."/>
            <person name="Zhang Q."/>
            <person name="Wang P."/>
            <person name="Xu L."/>
            <person name="Schmidt M.H."/>
            <person name="Jia X."/>
            <person name="Li D."/>
            <person name="Zhu A."/>
            <person name="Guo F."/>
            <person name="Chen W."/>
            <person name="Ni D."/>
            <person name="Usadel B."/>
            <person name="Fernie A.R."/>
            <person name="Wen W."/>
        </authorList>
    </citation>
    <scope>NUCLEOTIDE SEQUENCE [LARGE SCALE GENOMIC DNA]</scope>
    <source>
        <strain evidence="11">cv. G240</strain>
    </source>
</reference>
<dbReference type="EMBL" id="JACBKZ010000010">
    <property type="protein sequence ID" value="KAF5940368.1"/>
    <property type="molecule type" value="Genomic_DNA"/>
</dbReference>
<keyword evidence="11" id="KW-1185">Reference proteome</keyword>
<dbReference type="InterPro" id="IPR016024">
    <property type="entry name" value="ARM-type_fold"/>
</dbReference>
<dbReference type="FunFam" id="1.25.10.10:FF:000343">
    <property type="entry name" value="RING-type E3 ubiquitin transferase"/>
    <property type="match status" value="1"/>
</dbReference>
<dbReference type="SUPFAM" id="SSF57850">
    <property type="entry name" value="RING/U-box"/>
    <property type="match status" value="1"/>
</dbReference>
<dbReference type="PANTHER" id="PTHR23315">
    <property type="entry name" value="U BOX DOMAIN-CONTAINING"/>
    <property type="match status" value="1"/>
</dbReference>
<dbReference type="AlphaFoldDB" id="A0A7J7GLX2"/>
<feature type="repeat" description="ARM" evidence="8">
    <location>
        <begin position="152"/>
        <end position="194"/>
    </location>
</feature>
<evidence type="ECO:0000256" key="6">
    <source>
        <dbReference type="ARBA" id="ARBA00022737"/>
    </source>
</evidence>
<feature type="repeat" description="ARM" evidence="8">
    <location>
        <begin position="110"/>
        <end position="152"/>
    </location>
</feature>
<dbReference type="InterPro" id="IPR058678">
    <property type="entry name" value="ARM_PUB"/>
</dbReference>
<evidence type="ECO:0000256" key="7">
    <source>
        <dbReference type="ARBA" id="ARBA00022786"/>
    </source>
</evidence>
<dbReference type="InterPro" id="IPR003613">
    <property type="entry name" value="Ubox_domain"/>
</dbReference>
<dbReference type="FunFam" id="3.30.40.10:FF:000292">
    <property type="entry name" value="RING-type E3 ubiquitin transferase"/>
    <property type="match status" value="1"/>
</dbReference>
<keyword evidence="7" id="KW-0833">Ubl conjugation pathway</keyword>
<evidence type="ECO:0000256" key="8">
    <source>
        <dbReference type="PROSITE-ProRule" id="PRU00259"/>
    </source>
</evidence>